<dbReference type="Proteomes" id="UP000694255">
    <property type="component" value="Unassembled WGS sequence"/>
</dbReference>
<dbReference type="EMBL" id="JAGSYN010000111">
    <property type="protein sequence ID" value="KAG7663974.1"/>
    <property type="molecule type" value="Genomic_DNA"/>
</dbReference>
<keyword evidence="1" id="KW-0496">Mitochondrion</keyword>
<dbReference type="InterPro" id="IPR019166">
    <property type="entry name" value="MIC26/MIC27"/>
</dbReference>
<comment type="caution">
    <text evidence="2">The sequence shown here is derived from an EMBL/GenBank/DDBJ whole genome shotgun (WGS) entry which is preliminary data.</text>
</comment>
<keyword evidence="1" id="KW-0472">Membrane</keyword>
<comment type="function">
    <text evidence="1">Component of the MICOS complex, a large protein complex of the mitochondrial inner membrane that plays crucial roles in the maintenance of crista junctions, inner membrane architecture, and formation of contact sites to the outer membrane.</text>
</comment>
<dbReference type="PANTHER" id="PTHR28268">
    <property type="entry name" value="MICOS SUBUNIT MIC26"/>
    <property type="match status" value="1"/>
</dbReference>
<keyword evidence="1" id="KW-0999">Mitochondrion inner membrane</keyword>
<reference evidence="2 3" key="1">
    <citation type="journal article" date="2021" name="DNA Res.">
        <title>Genome analysis of Candida subhashii reveals its hybrid nature and dual mitochondrial genome conformations.</title>
        <authorList>
            <person name="Mixao V."/>
            <person name="Hegedusova E."/>
            <person name="Saus E."/>
            <person name="Pryszcz L.P."/>
            <person name="Cillingova A."/>
            <person name="Nosek J."/>
            <person name="Gabaldon T."/>
        </authorList>
    </citation>
    <scope>NUCLEOTIDE SEQUENCE [LARGE SCALE GENOMIC DNA]</scope>
    <source>
        <strain evidence="2 3">CBS 10753</strain>
    </source>
</reference>
<evidence type="ECO:0000313" key="3">
    <source>
        <dbReference type="Proteomes" id="UP000694255"/>
    </source>
</evidence>
<keyword evidence="1" id="KW-0812">Transmembrane</keyword>
<dbReference type="PANTHER" id="PTHR28268:SF1">
    <property type="entry name" value="MICOS SUBUNIT MIC26"/>
    <property type="match status" value="1"/>
</dbReference>
<protein>
    <recommendedName>
        <fullName evidence="1">MICOS complex subunit</fullName>
    </recommendedName>
</protein>
<feature type="transmembrane region" description="Helical" evidence="1">
    <location>
        <begin position="123"/>
        <end position="140"/>
    </location>
</feature>
<dbReference type="Pfam" id="PF09769">
    <property type="entry name" value="ApoO"/>
    <property type="match status" value="1"/>
</dbReference>
<dbReference type="GeneID" id="73469276"/>
<keyword evidence="3" id="KW-1185">Reference proteome</keyword>
<accession>A0A8J5QD16</accession>
<name>A0A8J5QD16_9ASCO</name>
<dbReference type="GO" id="GO:0042407">
    <property type="term" value="P:cristae formation"/>
    <property type="evidence" value="ECO:0007669"/>
    <property type="project" value="InterPro"/>
</dbReference>
<dbReference type="GO" id="GO:0044284">
    <property type="term" value="C:mitochondrial crista junction"/>
    <property type="evidence" value="ECO:0007669"/>
    <property type="project" value="TreeGrafter"/>
</dbReference>
<dbReference type="RefSeq" id="XP_049264206.1">
    <property type="nucleotide sequence ID" value="XM_049406229.1"/>
</dbReference>
<feature type="transmembrane region" description="Helical" evidence="1">
    <location>
        <begin position="98"/>
        <end position="116"/>
    </location>
</feature>
<comment type="subunit">
    <text evidence="1">Component of the mitochondrial contact site and cristae organizing system (MICOS) complex.</text>
</comment>
<evidence type="ECO:0000256" key="1">
    <source>
        <dbReference type="RuleBase" id="RU363021"/>
    </source>
</evidence>
<sequence>MGKRSFYEDDELIIAKPGTNQAISTELKEQESVHHASFVEGMAIRTTPILEKYTNSIRHYLHDKLSLADAELETQKSAFNNEWTSIKSEYHSIVQDPVLPGLIYILTIALSGSILVRRKSLPLRFAAPTVFGGVALSYYMPNTYCSIVKKYNQLEKENVPEFHSQRQTLLENYEQFKKELDAGLVNTNKSIESGIHDFREALKDIWP</sequence>
<organism evidence="2 3">
    <name type="scientific">[Candida] subhashii</name>
    <dbReference type="NCBI Taxonomy" id="561895"/>
    <lineage>
        <taxon>Eukaryota</taxon>
        <taxon>Fungi</taxon>
        <taxon>Dikarya</taxon>
        <taxon>Ascomycota</taxon>
        <taxon>Saccharomycotina</taxon>
        <taxon>Pichiomycetes</taxon>
        <taxon>Debaryomycetaceae</taxon>
        <taxon>Spathaspora</taxon>
    </lineage>
</organism>
<evidence type="ECO:0000313" key="2">
    <source>
        <dbReference type="EMBL" id="KAG7663974.1"/>
    </source>
</evidence>
<dbReference type="GO" id="GO:0061617">
    <property type="term" value="C:MICOS complex"/>
    <property type="evidence" value="ECO:0007669"/>
    <property type="project" value="UniProtKB-UniRule"/>
</dbReference>
<keyword evidence="1" id="KW-1133">Transmembrane helix</keyword>
<gene>
    <name evidence="2" type="ORF">J8A68_002475</name>
</gene>
<dbReference type="InterPro" id="IPR033181">
    <property type="entry name" value="Mic26_fungi"/>
</dbReference>
<proteinExistence type="predicted"/>
<comment type="subcellular location">
    <subcellularLocation>
        <location evidence="1">Mitochondrion inner membrane</location>
    </subcellularLocation>
</comment>
<dbReference type="AlphaFoldDB" id="A0A8J5QD16"/>
<dbReference type="OrthoDB" id="2399148at2759"/>